<comment type="subcellular location">
    <subcellularLocation>
        <location evidence="10">Cytoplasm</location>
    </subcellularLocation>
</comment>
<evidence type="ECO:0000256" key="6">
    <source>
        <dbReference type="ARBA" id="ARBA00022723"/>
    </source>
</evidence>
<evidence type="ECO:0000256" key="5">
    <source>
        <dbReference type="ARBA" id="ARBA00022722"/>
    </source>
</evidence>
<proteinExistence type="inferred from homology"/>
<dbReference type="InterPro" id="IPR036397">
    <property type="entry name" value="RNaseH_sf"/>
</dbReference>
<dbReference type="InterPro" id="IPR022892">
    <property type="entry name" value="RNaseHI"/>
</dbReference>
<dbReference type="Pfam" id="PF00075">
    <property type="entry name" value="RNase_H"/>
    <property type="match status" value="1"/>
</dbReference>
<name>A0ABN2USU2_9MICC</name>
<comment type="similarity">
    <text evidence="2 10">Belongs to the RNase H family.</text>
</comment>
<dbReference type="InterPro" id="IPR050092">
    <property type="entry name" value="RNase_H"/>
</dbReference>
<reference evidence="13 14" key="1">
    <citation type="journal article" date="2019" name="Int. J. Syst. Evol. Microbiol.">
        <title>The Global Catalogue of Microorganisms (GCM) 10K type strain sequencing project: providing services to taxonomists for standard genome sequencing and annotation.</title>
        <authorList>
            <consortium name="The Broad Institute Genomics Platform"/>
            <consortium name="The Broad Institute Genome Sequencing Center for Infectious Disease"/>
            <person name="Wu L."/>
            <person name="Ma J."/>
        </authorList>
    </citation>
    <scope>NUCLEOTIDE SEQUENCE [LARGE SCALE GENOMIC DNA]</scope>
    <source>
        <strain evidence="13 14">JCM 13595</strain>
    </source>
</reference>
<evidence type="ECO:0000256" key="2">
    <source>
        <dbReference type="ARBA" id="ARBA00005300"/>
    </source>
</evidence>
<comment type="catalytic activity">
    <reaction evidence="1 10">
        <text>Endonucleolytic cleavage to 5'-phosphomonoester.</text>
        <dbReference type="EC" id="3.1.26.4"/>
    </reaction>
</comment>
<feature type="binding site" evidence="10">
    <location>
        <position position="134"/>
    </location>
    <ligand>
        <name>Mg(2+)</name>
        <dbReference type="ChEBI" id="CHEBI:18420"/>
        <label>2</label>
    </ligand>
</feature>
<sequence length="238" mass="25489">MLTVGVDGSALGNPGPAGWAWYIDDSNWQAGGWENSTNNRGELSAIIKLLEATADTDHDLSILADSQYAINSITKWLPGWKKKGWKKADGKPVNNQDLMIQLDELMSAAKAAGRKITYQWVKGHDGHPLNEAADSRANAAAKAFQAGKPVKTGPGLTLDNNAEGLAERIDDSEPSLQPDRRADTTSTGSTAMVTVHTSLDRSLADEIVTRAQQRGVTPHQELAALIQAGMKTTYGIGE</sequence>
<dbReference type="Proteomes" id="UP001501461">
    <property type="component" value="Unassembled WGS sequence"/>
</dbReference>
<feature type="binding site" evidence="10">
    <location>
        <position position="42"/>
    </location>
    <ligand>
        <name>Mg(2+)</name>
        <dbReference type="ChEBI" id="CHEBI:18420"/>
        <label>1</label>
    </ligand>
</feature>
<dbReference type="PANTHER" id="PTHR10642:SF26">
    <property type="entry name" value="RIBONUCLEASE H1"/>
    <property type="match status" value="1"/>
</dbReference>
<keyword evidence="6 10" id="KW-0479">Metal-binding</keyword>
<feature type="region of interest" description="Disordered" evidence="11">
    <location>
        <begin position="166"/>
        <end position="190"/>
    </location>
</feature>
<keyword evidence="5 10" id="KW-0540">Nuclease</keyword>
<dbReference type="HAMAP" id="MF_00042">
    <property type="entry name" value="RNase_H"/>
    <property type="match status" value="1"/>
</dbReference>
<evidence type="ECO:0000256" key="11">
    <source>
        <dbReference type="SAM" id="MobiDB-lite"/>
    </source>
</evidence>
<keyword evidence="14" id="KW-1185">Reference proteome</keyword>
<evidence type="ECO:0000313" key="13">
    <source>
        <dbReference type="EMBL" id="GAA2042349.1"/>
    </source>
</evidence>
<dbReference type="SUPFAM" id="SSF53098">
    <property type="entry name" value="Ribonuclease H-like"/>
    <property type="match status" value="1"/>
</dbReference>
<keyword evidence="9 10" id="KW-0460">Magnesium</keyword>
<feature type="domain" description="RNase H type-1" evidence="12">
    <location>
        <begin position="1"/>
        <end position="142"/>
    </location>
</feature>
<keyword evidence="8 10" id="KW-0378">Hydrolase</keyword>
<keyword evidence="10" id="KW-0963">Cytoplasm</keyword>
<comment type="subunit">
    <text evidence="3 10">Monomer.</text>
</comment>
<dbReference type="InterPro" id="IPR002156">
    <property type="entry name" value="RNaseH_domain"/>
</dbReference>
<accession>A0ABN2USU2</accession>
<dbReference type="EC" id="3.1.26.4" evidence="4 10"/>
<evidence type="ECO:0000256" key="4">
    <source>
        <dbReference type="ARBA" id="ARBA00012180"/>
    </source>
</evidence>
<evidence type="ECO:0000256" key="7">
    <source>
        <dbReference type="ARBA" id="ARBA00022759"/>
    </source>
</evidence>
<comment type="caution">
    <text evidence="13">The sequence shown here is derived from an EMBL/GenBank/DDBJ whole genome shotgun (WGS) entry which is preliminary data.</text>
</comment>
<dbReference type="Gene3D" id="3.30.420.10">
    <property type="entry name" value="Ribonuclease H-like superfamily/Ribonuclease H"/>
    <property type="match status" value="1"/>
</dbReference>
<dbReference type="RefSeq" id="WP_343958930.1">
    <property type="nucleotide sequence ID" value="NZ_BAAAMN010000049.1"/>
</dbReference>
<feature type="binding site" evidence="10">
    <location>
        <position position="7"/>
    </location>
    <ligand>
        <name>Mg(2+)</name>
        <dbReference type="ChEBI" id="CHEBI:18420"/>
        <label>1</label>
    </ligand>
</feature>
<evidence type="ECO:0000256" key="1">
    <source>
        <dbReference type="ARBA" id="ARBA00000077"/>
    </source>
</evidence>
<evidence type="ECO:0000256" key="3">
    <source>
        <dbReference type="ARBA" id="ARBA00011245"/>
    </source>
</evidence>
<comment type="cofactor">
    <cofactor evidence="10">
        <name>Mg(2+)</name>
        <dbReference type="ChEBI" id="CHEBI:18420"/>
    </cofactor>
    <text evidence="10">Binds 1 Mg(2+) ion per subunit. May bind a second metal ion at a regulatory site, or after substrate binding.</text>
</comment>
<feature type="binding site" evidence="10">
    <location>
        <position position="7"/>
    </location>
    <ligand>
        <name>Mg(2+)</name>
        <dbReference type="ChEBI" id="CHEBI:18420"/>
        <label>2</label>
    </ligand>
</feature>
<evidence type="ECO:0000256" key="9">
    <source>
        <dbReference type="ARBA" id="ARBA00022842"/>
    </source>
</evidence>
<feature type="binding site" evidence="10">
    <location>
        <position position="65"/>
    </location>
    <ligand>
        <name>Mg(2+)</name>
        <dbReference type="ChEBI" id="CHEBI:18420"/>
        <label>1</label>
    </ligand>
</feature>
<evidence type="ECO:0000259" key="12">
    <source>
        <dbReference type="PROSITE" id="PS50879"/>
    </source>
</evidence>
<dbReference type="CDD" id="cd09278">
    <property type="entry name" value="RNase_HI_prokaryote_like"/>
    <property type="match status" value="1"/>
</dbReference>
<dbReference type="PROSITE" id="PS50879">
    <property type="entry name" value="RNASE_H_1"/>
    <property type="match status" value="1"/>
</dbReference>
<protein>
    <recommendedName>
        <fullName evidence="4 10">Ribonuclease H</fullName>
        <shortName evidence="10">RNase H</shortName>
        <ecNumber evidence="4 10">3.1.26.4</ecNumber>
    </recommendedName>
</protein>
<gene>
    <name evidence="10" type="primary">rnhA</name>
    <name evidence="13" type="ORF">GCM10009720_23690</name>
</gene>
<dbReference type="EMBL" id="BAAAMN010000049">
    <property type="protein sequence ID" value="GAA2042349.1"/>
    <property type="molecule type" value="Genomic_DNA"/>
</dbReference>
<evidence type="ECO:0000313" key="14">
    <source>
        <dbReference type="Proteomes" id="UP001501461"/>
    </source>
</evidence>
<dbReference type="InterPro" id="IPR012337">
    <property type="entry name" value="RNaseH-like_sf"/>
</dbReference>
<organism evidence="13 14">
    <name type="scientific">Yaniella flava</name>
    <dbReference type="NCBI Taxonomy" id="287930"/>
    <lineage>
        <taxon>Bacteria</taxon>
        <taxon>Bacillati</taxon>
        <taxon>Actinomycetota</taxon>
        <taxon>Actinomycetes</taxon>
        <taxon>Micrococcales</taxon>
        <taxon>Micrococcaceae</taxon>
        <taxon>Yaniella</taxon>
    </lineage>
</organism>
<evidence type="ECO:0000256" key="8">
    <source>
        <dbReference type="ARBA" id="ARBA00022801"/>
    </source>
</evidence>
<evidence type="ECO:0000256" key="10">
    <source>
        <dbReference type="HAMAP-Rule" id="MF_00042"/>
    </source>
</evidence>
<keyword evidence="7 10" id="KW-0255">Endonuclease</keyword>
<dbReference type="PANTHER" id="PTHR10642">
    <property type="entry name" value="RIBONUCLEASE H1"/>
    <property type="match status" value="1"/>
</dbReference>
<comment type="function">
    <text evidence="10">Endonuclease that specifically degrades the RNA of RNA-DNA hybrids.</text>
</comment>